<keyword evidence="9" id="KW-1185">Reference proteome</keyword>
<dbReference type="eggNOG" id="COG1668">
    <property type="taxonomic scope" value="Bacteria"/>
</dbReference>
<dbReference type="STRING" id="688246.Premu_1305"/>
<reference evidence="9" key="1">
    <citation type="journal article" date="2011" name="Stand. Genomic Sci.">
        <title>Non-contiguous finished genome sequence of the opportunistic oral pathogen Prevotella multisaccharivorax type strain (PPPA20).</title>
        <authorList>
            <person name="Pati A."/>
            <person name="Gronow S."/>
            <person name="Lu M."/>
            <person name="Lapidus A."/>
            <person name="Nolan M."/>
            <person name="Lucas S."/>
            <person name="Hammon N."/>
            <person name="Deshpande S."/>
            <person name="Cheng J.F."/>
            <person name="Tapia R."/>
            <person name="Han C."/>
            <person name="Goodwin L."/>
            <person name="Pitluck S."/>
            <person name="Liolios K."/>
            <person name="Pagani I."/>
            <person name="Mavromatis K."/>
            <person name="Mikhailova N."/>
            <person name="Huntemann M."/>
            <person name="Chen A."/>
            <person name="Palaniappan K."/>
            <person name="Land M."/>
            <person name="Hauser L."/>
            <person name="Detter J.C."/>
            <person name="Brambilla E.M."/>
            <person name="Rohde M."/>
            <person name="Goker M."/>
            <person name="Woyke T."/>
            <person name="Bristow J."/>
            <person name="Eisen J.A."/>
            <person name="Markowitz V."/>
            <person name="Hugenholtz P."/>
            <person name="Kyrpides N.C."/>
            <person name="Klenk H.P."/>
            <person name="Ivanova N."/>
        </authorList>
    </citation>
    <scope>NUCLEOTIDE SEQUENCE [LARGE SCALE GENOMIC DNA]</scope>
    <source>
        <strain evidence="9">DSM 17128</strain>
    </source>
</reference>
<keyword evidence="5 6" id="KW-0472">Membrane</keyword>
<keyword evidence="3 6" id="KW-0812">Transmembrane</keyword>
<dbReference type="GO" id="GO:0140359">
    <property type="term" value="F:ABC-type transporter activity"/>
    <property type="evidence" value="ECO:0007669"/>
    <property type="project" value="InterPro"/>
</dbReference>
<dbReference type="EMBL" id="GL945017">
    <property type="protein sequence ID" value="EGN56734.1"/>
    <property type="molecule type" value="Genomic_DNA"/>
</dbReference>
<feature type="transmembrane region" description="Helical" evidence="6">
    <location>
        <begin position="359"/>
        <end position="378"/>
    </location>
</feature>
<evidence type="ECO:0000256" key="1">
    <source>
        <dbReference type="ARBA" id="ARBA00004651"/>
    </source>
</evidence>
<dbReference type="Gene3D" id="3.40.1710.10">
    <property type="entry name" value="abc type-2 transporter like domain"/>
    <property type="match status" value="1"/>
</dbReference>
<keyword evidence="2" id="KW-1003">Cell membrane</keyword>
<feature type="transmembrane region" description="Helical" evidence="6">
    <location>
        <begin position="191"/>
        <end position="215"/>
    </location>
</feature>
<evidence type="ECO:0000256" key="3">
    <source>
        <dbReference type="ARBA" id="ARBA00022692"/>
    </source>
</evidence>
<evidence type="ECO:0000256" key="2">
    <source>
        <dbReference type="ARBA" id="ARBA00022475"/>
    </source>
</evidence>
<gene>
    <name evidence="8" type="ORF">Premu_1305</name>
</gene>
<evidence type="ECO:0000259" key="7">
    <source>
        <dbReference type="Pfam" id="PF12698"/>
    </source>
</evidence>
<name>F8NA71_9BACT</name>
<evidence type="ECO:0000256" key="4">
    <source>
        <dbReference type="ARBA" id="ARBA00022989"/>
    </source>
</evidence>
<organism evidence="8 9">
    <name type="scientific">Hallella multisaccharivorax DSM 17128</name>
    <dbReference type="NCBI Taxonomy" id="688246"/>
    <lineage>
        <taxon>Bacteria</taxon>
        <taxon>Pseudomonadati</taxon>
        <taxon>Bacteroidota</taxon>
        <taxon>Bacteroidia</taxon>
        <taxon>Bacteroidales</taxon>
        <taxon>Prevotellaceae</taxon>
        <taxon>Hallella</taxon>
    </lineage>
</organism>
<dbReference type="AlphaFoldDB" id="F8NA71"/>
<feature type="transmembrane region" description="Helical" evidence="6">
    <location>
        <begin position="236"/>
        <end position="262"/>
    </location>
</feature>
<feature type="transmembrane region" description="Helical" evidence="6">
    <location>
        <begin position="274"/>
        <end position="297"/>
    </location>
</feature>
<sequence>MNLTEIIQRTYHIFVRELVIMWRNPIFGFCTIVFPLMVVTFFTTLMNGGEPVEMPVGVVDQDNTHVSRSIIRQLDSFQTTDVVGHYANMNDAREAIQKNKIYAFLLIPKGTTDKLLSSDQPKISFYYSNVTLLAGSLLFRDLKTVSTLGSAAVGAAKLSALGKTSKEISSFLQPINIDLHMIGNPWSNYNVYLSTAMVPGVLMIFVFLLTPYSIGTELKFHRSKQWMKLANNNIHIAIAGKILPQTIFFTLVMWCFEFYIFYGLNFPHPGGVVPILLLGFLSVFACQCFGIFIFGLMPSLRMSMSVCSLWSVVSFSTCGATFPVFAMDPMIQSLAQLFPLRHYYMIYQMCIFNGYPMSYAWFNFMALLIFAFLPIFSIRNIKKAMLLYVYIP</sequence>
<dbReference type="PANTHER" id="PTHR30294:SF47">
    <property type="entry name" value="INNER MEMBRANE TRANSPORT PERMEASE YHHJ"/>
    <property type="match status" value="1"/>
</dbReference>
<dbReference type="GO" id="GO:0005886">
    <property type="term" value="C:plasma membrane"/>
    <property type="evidence" value="ECO:0007669"/>
    <property type="project" value="UniProtKB-SubCell"/>
</dbReference>
<feature type="transmembrane region" description="Helical" evidence="6">
    <location>
        <begin position="309"/>
        <end position="327"/>
    </location>
</feature>
<evidence type="ECO:0000313" key="9">
    <source>
        <dbReference type="Proteomes" id="UP000002772"/>
    </source>
</evidence>
<evidence type="ECO:0000256" key="5">
    <source>
        <dbReference type="ARBA" id="ARBA00023136"/>
    </source>
</evidence>
<dbReference type="InterPro" id="IPR051449">
    <property type="entry name" value="ABC-2_transporter_component"/>
</dbReference>
<protein>
    <submittedName>
        <fullName evidence="8">ABC-2 type transporter</fullName>
    </submittedName>
</protein>
<dbReference type="PANTHER" id="PTHR30294">
    <property type="entry name" value="MEMBRANE COMPONENT OF ABC TRANSPORTER YHHJ-RELATED"/>
    <property type="match status" value="1"/>
</dbReference>
<dbReference type="HOGENOM" id="CLU_039483_10_2_10"/>
<accession>F8NA71</accession>
<dbReference type="InterPro" id="IPR013525">
    <property type="entry name" value="ABC2_TM"/>
</dbReference>
<dbReference type="Proteomes" id="UP000002772">
    <property type="component" value="Unassembled WGS sequence"/>
</dbReference>
<evidence type="ECO:0000256" key="6">
    <source>
        <dbReference type="SAM" id="Phobius"/>
    </source>
</evidence>
<evidence type="ECO:0000313" key="8">
    <source>
        <dbReference type="EMBL" id="EGN56734.1"/>
    </source>
</evidence>
<proteinExistence type="predicted"/>
<comment type="subcellular location">
    <subcellularLocation>
        <location evidence="1">Cell membrane</location>
        <topology evidence="1">Multi-pass membrane protein</topology>
    </subcellularLocation>
</comment>
<feature type="domain" description="ABC-2 type transporter transmembrane" evidence="7">
    <location>
        <begin position="29"/>
        <end position="373"/>
    </location>
</feature>
<keyword evidence="4 6" id="KW-1133">Transmembrane helix</keyword>
<feature type="transmembrane region" description="Helical" evidence="6">
    <location>
        <begin position="26"/>
        <end position="46"/>
    </location>
</feature>
<dbReference type="Pfam" id="PF12698">
    <property type="entry name" value="ABC2_membrane_3"/>
    <property type="match status" value="1"/>
</dbReference>